<protein>
    <submittedName>
        <fullName evidence="2">Uncharacterized protein</fullName>
    </submittedName>
</protein>
<gene>
    <name evidence="2" type="ORF">PECUL_23A018875</name>
</gene>
<sequence length="236" mass="25884">MPFVYAARVNRRKRRPAAYKPAAALDWSALLGRLEQPGDPEVEDLPTALPTTQVAMDRRSQTPSLETPSGSRDIGTMLQQQRPPAKMAGTAEHDTIQVPKDPILPDLSPERPQTPMGIPDGSAPVTQRDFQHLIGEIKNLLATSIAAIKTDVKAIADRVQSTEQDVSGIKLGLATLQDSVLALQAQQQALSLHYIALNDRTRRNHIKIRGVPDAITSDDLPHYLTSPDPRFNGEDR</sequence>
<evidence type="ECO:0000256" key="1">
    <source>
        <dbReference type="SAM" id="MobiDB-lite"/>
    </source>
</evidence>
<keyword evidence="3" id="KW-1185">Reference proteome</keyword>
<dbReference type="EMBL" id="OW240916">
    <property type="protein sequence ID" value="CAH2297167.1"/>
    <property type="molecule type" value="Genomic_DNA"/>
</dbReference>
<proteinExistence type="predicted"/>
<organism evidence="2 3">
    <name type="scientific">Pelobates cultripes</name>
    <name type="common">Western spadefoot toad</name>
    <dbReference type="NCBI Taxonomy" id="61616"/>
    <lineage>
        <taxon>Eukaryota</taxon>
        <taxon>Metazoa</taxon>
        <taxon>Chordata</taxon>
        <taxon>Craniata</taxon>
        <taxon>Vertebrata</taxon>
        <taxon>Euteleostomi</taxon>
        <taxon>Amphibia</taxon>
        <taxon>Batrachia</taxon>
        <taxon>Anura</taxon>
        <taxon>Pelobatoidea</taxon>
        <taxon>Pelobatidae</taxon>
        <taxon>Pelobates</taxon>
    </lineage>
</organism>
<accession>A0AAD1SD55</accession>
<feature type="region of interest" description="Disordered" evidence="1">
    <location>
        <begin position="36"/>
        <end position="92"/>
    </location>
</feature>
<name>A0AAD1SD55_PELCU</name>
<dbReference type="AlphaFoldDB" id="A0AAD1SD55"/>
<dbReference type="Proteomes" id="UP001295444">
    <property type="component" value="Chromosome 05"/>
</dbReference>
<feature type="compositionally biased region" description="Polar residues" evidence="1">
    <location>
        <begin position="61"/>
        <end position="70"/>
    </location>
</feature>
<reference evidence="2" key="1">
    <citation type="submission" date="2022-03" db="EMBL/GenBank/DDBJ databases">
        <authorList>
            <person name="Alioto T."/>
            <person name="Alioto T."/>
            <person name="Gomez Garrido J."/>
        </authorList>
    </citation>
    <scope>NUCLEOTIDE SEQUENCE</scope>
</reference>
<evidence type="ECO:0000313" key="3">
    <source>
        <dbReference type="Proteomes" id="UP001295444"/>
    </source>
</evidence>
<evidence type="ECO:0000313" key="2">
    <source>
        <dbReference type="EMBL" id="CAH2297167.1"/>
    </source>
</evidence>